<dbReference type="GO" id="GO:0003700">
    <property type="term" value="F:DNA-binding transcription factor activity"/>
    <property type="evidence" value="ECO:0007669"/>
    <property type="project" value="InterPro"/>
</dbReference>
<dbReference type="InterPro" id="IPR036390">
    <property type="entry name" value="WH_DNA-bd_sf"/>
</dbReference>
<evidence type="ECO:0000259" key="4">
    <source>
        <dbReference type="SMART" id="SM00347"/>
    </source>
</evidence>
<dbReference type="InterPro" id="IPR000835">
    <property type="entry name" value="HTH_MarR-typ"/>
</dbReference>
<keyword evidence="1" id="KW-0805">Transcription regulation</keyword>
<dbReference type="EMBL" id="FNOM01000008">
    <property type="protein sequence ID" value="SDX42431.1"/>
    <property type="molecule type" value="Genomic_DNA"/>
</dbReference>
<dbReference type="AlphaFoldDB" id="A0A1H3BL17"/>
<keyword evidence="6" id="KW-1185">Reference proteome</keyword>
<feature type="domain" description="HTH marR-type" evidence="4">
    <location>
        <begin position="29"/>
        <end position="128"/>
    </location>
</feature>
<dbReference type="GO" id="GO:0006950">
    <property type="term" value="P:response to stress"/>
    <property type="evidence" value="ECO:0007669"/>
    <property type="project" value="TreeGrafter"/>
</dbReference>
<dbReference type="STRING" id="564137.SAMN04488238_10888"/>
<reference evidence="5 6" key="1">
    <citation type="submission" date="2016-10" db="EMBL/GenBank/DDBJ databases">
        <authorList>
            <person name="de Groot N.N."/>
        </authorList>
    </citation>
    <scope>NUCLEOTIDE SEQUENCE [LARGE SCALE GENOMIC DNA]</scope>
    <source>
        <strain evidence="5 6">CGMCC 1.8894</strain>
    </source>
</reference>
<gene>
    <name evidence="5" type="ORF">SAMN04488238_10888</name>
</gene>
<name>A0A1H3BL17_9RHOB</name>
<evidence type="ECO:0000256" key="1">
    <source>
        <dbReference type="ARBA" id="ARBA00023015"/>
    </source>
</evidence>
<dbReference type="PROSITE" id="PS01117">
    <property type="entry name" value="HTH_MARR_1"/>
    <property type="match status" value="1"/>
</dbReference>
<dbReference type="PANTHER" id="PTHR33164:SF89">
    <property type="entry name" value="MARR FAMILY REGULATORY PROTEIN"/>
    <property type="match status" value="1"/>
</dbReference>
<dbReference type="OrthoDB" id="5522755at2"/>
<protein>
    <submittedName>
        <fullName evidence="5">DNA-binding transcriptional regulator, MarR family</fullName>
    </submittedName>
</protein>
<evidence type="ECO:0000256" key="2">
    <source>
        <dbReference type="ARBA" id="ARBA00023125"/>
    </source>
</evidence>
<dbReference type="RefSeq" id="WP_092890865.1">
    <property type="nucleotide sequence ID" value="NZ_CP061498.1"/>
</dbReference>
<evidence type="ECO:0000313" key="6">
    <source>
        <dbReference type="Proteomes" id="UP000198539"/>
    </source>
</evidence>
<dbReference type="InterPro" id="IPR039422">
    <property type="entry name" value="MarR/SlyA-like"/>
</dbReference>
<sequence length="197" mass="20901">MSNACNPSDLLPGADCAELILHLARVAQSGAAAGELTPAQWTALRYFARANRFSRTPSAFSQFHATTRGTASQTVKSLVALGLLSRQANASDGRSALFEVTEAGQARLQDDPLAELAAVLADLPADLRTSFATALQRATAALARKRATPMFGNCRDCGHCEEGARDAYCHCTQSGLMAAEMGQLCVDFRPLPQRSEG</sequence>
<organism evidence="5 6">
    <name type="scientific">Roseicitreum antarcticum</name>
    <dbReference type="NCBI Taxonomy" id="564137"/>
    <lineage>
        <taxon>Bacteria</taxon>
        <taxon>Pseudomonadati</taxon>
        <taxon>Pseudomonadota</taxon>
        <taxon>Alphaproteobacteria</taxon>
        <taxon>Rhodobacterales</taxon>
        <taxon>Paracoccaceae</taxon>
        <taxon>Roseicitreum</taxon>
    </lineage>
</organism>
<keyword evidence="3" id="KW-0804">Transcription</keyword>
<dbReference type="SMART" id="SM00347">
    <property type="entry name" value="HTH_MARR"/>
    <property type="match status" value="1"/>
</dbReference>
<evidence type="ECO:0000313" key="5">
    <source>
        <dbReference type="EMBL" id="SDX42431.1"/>
    </source>
</evidence>
<dbReference type="GO" id="GO:0003677">
    <property type="term" value="F:DNA binding"/>
    <property type="evidence" value="ECO:0007669"/>
    <property type="project" value="UniProtKB-KW"/>
</dbReference>
<dbReference type="Pfam" id="PF12802">
    <property type="entry name" value="MarR_2"/>
    <property type="match status" value="1"/>
</dbReference>
<evidence type="ECO:0000256" key="3">
    <source>
        <dbReference type="ARBA" id="ARBA00023163"/>
    </source>
</evidence>
<dbReference type="SUPFAM" id="SSF46785">
    <property type="entry name" value="Winged helix' DNA-binding domain"/>
    <property type="match status" value="1"/>
</dbReference>
<accession>A0A1H3BL17</accession>
<dbReference type="Proteomes" id="UP000198539">
    <property type="component" value="Unassembled WGS sequence"/>
</dbReference>
<proteinExistence type="predicted"/>
<dbReference type="InterPro" id="IPR023187">
    <property type="entry name" value="Tscrpt_reg_MarR-type_CS"/>
</dbReference>
<dbReference type="PANTHER" id="PTHR33164">
    <property type="entry name" value="TRANSCRIPTIONAL REGULATOR, MARR FAMILY"/>
    <property type="match status" value="1"/>
</dbReference>
<dbReference type="InterPro" id="IPR036388">
    <property type="entry name" value="WH-like_DNA-bd_sf"/>
</dbReference>
<dbReference type="Gene3D" id="1.10.10.10">
    <property type="entry name" value="Winged helix-like DNA-binding domain superfamily/Winged helix DNA-binding domain"/>
    <property type="match status" value="1"/>
</dbReference>
<keyword evidence="2 5" id="KW-0238">DNA-binding</keyword>